<accession>A0A4R2NYK2</accession>
<dbReference type="InterPro" id="IPR013783">
    <property type="entry name" value="Ig-like_fold"/>
</dbReference>
<protein>
    <submittedName>
        <fullName evidence="1">Uncharacterized protein</fullName>
    </submittedName>
</protein>
<dbReference type="Gene3D" id="2.60.40.10">
    <property type="entry name" value="Immunoglobulins"/>
    <property type="match status" value="10"/>
</dbReference>
<gene>
    <name evidence="1" type="ORF">EV656_101213</name>
</gene>
<proteinExistence type="predicted"/>
<dbReference type="NCBIfam" id="NF033510">
    <property type="entry name" value="Ca_tandemer"/>
    <property type="match status" value="10"/>
</dbReference>
<evidence type="ECO:0000313" key="2">
    <source>
        <dbReference type="Proteomes" id="UP000295733"/>
    </source>
</evidence>
<evidence type="ECO:0000313" key="1">
    <source>
        <dbReference type="EMBL" id="TCP27310.1"/>
    </source>
</evidence>
<dbReference type="NCBIfam" id="NF012196">
    <property type="entry name" value="Ig_like_ice"/>
    <property type="match status" value="1"/>
</dbReference>
<dbReference type="InterPro" id="IPR049826">
    <property type="entry name" value="Ig-like_ice"/>
</dbReference>
<comment type="caution">
    <text evidence="1">The sequence shown here is derived from an EMBL/GenBank/DDBJ whole genome shotgun (WGS) entry which is preliminary data.</text>
</comment>
<dbReference type="Proteomes" id="UP000295733">
    <property type="component" value="Unassembled WGS sequence"/>
</dbReference>
<keyword evidence="2" id="KW-1185">Reference proteome</keyword>
<dbReference type="EMBL" id="SLXL01000001">
    <property type="protein sequence ID" value="TCP27310.1"/>
    <property type="molecule type" value="Genomic_DNA"/>
</dbReference>
<sequence>MSFRSPRRMSWSVRGGALQISAAAAEIVAEMAALGAAGAGAGAGAAAAAGAAGLGIAAVAGGGSDGGGQPPLVVLNAADVDGGPLLEDIFGENPDPDADRVIVTLGEDEDAVDVEAVKDLDGNWSLPADFTDREGEYNVTYTALDDGGDEIETGDGRVLLDQTPPTITIDGPLAVDDVLNAAEQGEDLTLTGTTDAEDGQEVTVTLNGVTYTTTAEGGTWEITVPAADLAALPDGDTLGVTADVSDAAGNPAATALDFLDADFTAPTVAIDTVSGDDKLTKADEATGFDITGTTDAEDGQVVTVTFNGSTYTTAAAGGAWTVTVPAADFAGLDTGDTPQVTAAVSDAAGNPATAATRTLNVDLTGPTVAIDVIEGDDVVNIAEFEDRVQVSGTATGAEGQIVNLTLVGPGQDAFGGTTVVDGVWSVTFNAVGGLTDGAEYTFTANVTDAEGIPAPEVTRAFTTDFTAPSITIDTPISEDGVLSGVEQGEGLTITGSTPDQTGLAVTVHGQTYDGDDITYDGDDWTLVIPAADLAGLPDGTTIDVTADVSDAAGNPAPQATAGFDTDFTPPTIAIDTISGDDKLTRFDQTNGFDITGTTDAEDGQQVVVTFEGTDYFGLAAGGAWSVTVPAADLDGLETGDTPTASAVVKDAAGNPVAAAATRTVDVDLTGPTISVDAVTGDDVINIAESGSDVTISGTATGAEGQTVTVQVIVAGPSVVLTDTATVTGGAWSVTLPAATAAALPDGGGMNVWADVSDAEGTPAPRAVHPFTTDYSAPTVTIDTPISGDDVLNVIEQGQTLDISGTSTAEDGQIVTVTLNGETYTGSVDGGNWSVSVPPADLAVLADADTVSVTADVDDAAGNPAPQAGTTFDTDFTAPTLTITDLAGLTAGQELTAGALVDGTGTDLPALAVNGISDAIGQTVTVTIGALVETAVVQGDGTWVVNATPDDLRGELDGLSSFSVQAEVADPAGNTTDSSLNLDVNLNLPTIEITDPAEGPITLGLDQAEDGYQVSGTTTEVPQGAIVTVALDNGGPSGTGSVQADGTWTVIFSGKDISPLADQTGYTVTASVSNGDWPLDVEDSFAANTDFEPEISFVPFPNDGVIPVADLDPNDTSIDGTTRGVEDGQDVTVTIYDEDGALFYTGTTQVQIDGTWELFLPPATVEAFEAGQSYDVEADVSNASGRAAVTAEETAIMYEPAANLMVALSGSTTELTGLIYLDPRTELPDDNGYALGETLTFDPALFAYDDTSDGYTPPLFGLTNESQAATGEVVFGGFGVLNGFDPTDPLVYFRGFEPTQDVGVIQFDVESTEGGNYSAFAGTAGDDTIVANNVDAAIYGARGDDAIDVSGAGVNTLIFDVNAIMNGFDTVTGFSLDGALPDRIGFNALQNDSLRGAGTQFEMLATGDTVGADTGLIVFTTALADFDAATVEAAAESLAGLSDGDRLYFMASDGTDTQLSRLEIQAGEVSDIQDLALFSGLGDLSTASDVNFLGFDAYATT</sequence>
<reference evidence="1 2" key="1">
    <citation type="submission" date="2019-03" db="EMBL/GenBank/DDBJ databases">
        <title>Genomic Encyclopedia of Type Strains, Phase IV (KMG-IV): sequencing the most valuable type-strain genomes for metagenomic binning, comparative biology and taxonomic classification.</title>
        <authorList>
            <person name="Goeker M."/>
        </authorList>
    </citation>
    <scope>NUCLEOTIDE SEQUENCE [LARGE SCALE GENOMIC DNA]</scope>
    <source>
        <strain evidence="1 2">DSM 2781</strain>
    </source>
</reference>
<name>A0A4R2NYK2_RHOAD</name>
<organism evidence="1 2">
    <name type="scientific">Rhodovulum adriaticum</name>
    <name type="common">Rhodopseudomonas adriatica</name>
    <dbReference type="NCBI Taxonomy" id="35804"/>
    <lineage>
        <taxon>Bacteria</taxon>
        <taxon>Pseudomonadati</taxon>
        <taxon>Pseudomonadota</taxon>
        <taxon>Alphaproteobacteria</taxon>
        <taxon>Rhodobacterales</taxon>
        <taxon>Paracoccaceae</taxon>
        <taxon>Rhodovulum</taxon>
    </lineage>
</organism>
<dbReference type="RefSeq" id="WP_207287016.1">
    <property type="nucleotide sequence ID" value="NZ_NRRP01000001.1"/>
</dbReference>